<accession>G2EG87</accession>
<reference evidence="2 3" key="1">
    <citation type="journal article" date="2008" name="Int. J. Syst. Evol. Microbiol.">
        <title>Bizionia argentinensis sp. nov., isolated from surface marine water in Antarctica.</title>
        <authorList>
            <person name="Bercovich A."/>
            <person name="Vazquez S.C."/>
            <person name="Yankilevich P."/>
            <person name="Coria S.H."/>
            <person name="Foti M."/>
            <person name="Hernandez E."/>
            <person name="Vidal A."/>
            <person name="Ruberto L."/>
            <person name="Melo C."/>
            <person name="Marenssi S."/>
            <person name="Criscuolo M."/>
            <person name="Memoli M."/>
            <person name="Arguelles M."/>
            <person name="Mac Cormack W.P."/>
        </authorList>
    </citation>
    <scope>NUCLEOTIDE SEQUENCE [LARGE SCALE GENOMIC DNA]</scope>
    <source>
        <strain evidence="2 3">JUB59</strain>
    </source>
</reference>
<evidence type="ECO:0000259" key="1">
    <source>
        <dbReference type="Pfam" id="PF08818"/>
    </source>
</evidence>
<dbReference type="AlphaFoldDB" id="G2EG87"/>
<dbReference type="Pfam" id="PF08818">
    <property type="entry name" value="DUF1801"/>
    <property type="match status" value="1"/>
</dbReference>
<dbReference type="SUPFAM" id="SSF159888">
    <property type="entry name" value="YdhG-like"/>
    <property type="match status" value="1"/>
</dbReference>
<dbReference type="eggNOG" id="COG5649">
    <property type="taxonomic scope" value="Bacteria"/>
</dbReference>
<evidence type="ECO:0000313" key="3">
    <source>
        <dbReference type="Proteomes" id="UP000003730"/>
    </source>
</evidence>
<feature type="domain" description="YdhG-like" evidence="1">
    <location>
        <begin position="16"/>
        <end position="109"/>
    </location>
</feature>
<dbReference type="OrthoDB" id="670608at2"/>
<organism evidence="2 3">
    <name type="scientific">Bizionia argentinensis JUB59</name>
    <dbReference type="NCBI Taxonomy" id="1046627"/>
    <lineage>
        <taxon>Bacteria</taxon>
        <taxon>Pseudomonadati</taxon>
        <taxon>Bacteroidota</taxon>
        <taxon>Flavobacteriia</taxon>
        <taxon>Flavobacteriales</taxon>
        <taxon>Flavobacteriaceae</taxon>
        <taxon>Bizionia</taxon>
    </lineage>
</organism>
<dbReference type="EMBL" id="AFXZ01000050">
    <property type="protein sequence ID" value="EGV42604.1"/>
    <property type="molecule type" value="Genomic_DNA"/>
</dbReference>
<dbReference type="InterPro" id="IPR014922">
    <property type="entry name" value="YdhG-like"/>
</dbReference>
<name>G2EG87_9FLAO</name>
<dbReference type="STRING" id="1046627.BZARG_1921"/>
<dbReference type="Gene3D" id="3.90.1150.200">
    <property type="match status" value="1"/>
</dbReference>
<sequence length="120" mass="14258">MKPAEEYIFNKPEPYKSIMMHLHAVIELALPTTELKYKWGLPCYYIGKRPICYLNQSKDYVDVGFWHAAYIDEKFHMYLVSEKRKLVKSLRYKTLKEVIDEVLIAILNEICQHKDKSLTT</sequence>
<protein>
    <submittedName>
        <fullName evidence="2">DUF1801 domain-containing protein</fullName>
    </submittedName>
</protein>
<gene>
    <name evidence="2" type="ORF">BZARG_1921</name>
</gene>
<evidence type="ECO:0000313" key="2">
    <source>
        <dbReference type="EMBL" id="EGV42604.1"/>
    </source>
</evidence>
<proteinExistence type="predicted"/>
<comment type="caution">
    <text evidence="2">The sequence shown here is derived from an EMBL/GenBank/DDBJ whole genome shotgun (WGS) entry which is preliminary data.</text>
</comment>
<dbReference type="RefSeq" id="WP_008638901.1">
    <property type="nucleotide sequence ID" value="NZ_AFXZ01000050.1"/>
</dbReference>
<keyword evidence="3" id="KW-1185">Reference proteome</keyword>
<dbReference type="Proteomes" id="UP000003730">
    <property type="component" value="Unassembled WGS sequence"/>
</dbReference>